<dbReference type="EMBL" id="GDHC01007739">
    <property type="protein sequence ID" value="JAQ10890.1"/>
    <property type="molecule type" value="Transcribed_RNA"/>
</dbReference>
<name>A0A146LWZ6_LYGHE</name>
<evidence type="ECO:0000313" key="1">
    <source>
        <dbReference type="EMBL" id="JAQ10890.1"/>
    </source>
</evidence>
<accession>A0A146LWZ6</accession>
<protein>
    <submittedName>
        <fullName evidence="1">Uncharacterized protein</fullName>
    </submittedName>
</protein>
<gene>
    <name evidence="1" type="ORF">g.48773</name>
    <name evidence="2" type="ORF">g.48775</name>
</gene>
<evidence type="ECO:0000313" key="2">
    <source>
        <dbReference type="EMBL" id="JAQ11577.1"/>
    </source>
</evidence>
<dbReference type="EMBL" id="GDHC01007052">
    <property type="protein sequence ID" value="JAQ11577.1"/>
    <property type="molecule type" value="Transcribed_RNA"/>
</dbReference>
<proteinExistence type="predicted"/>
<organism evidence="1">
    <name type="scientific">Lygus hesperus</name>
    <name type="common">Western plant bug</name>
    <dbReference type="NCBI Taxonomy" id="30085"/>
    <lineage>
        <taxon>Eukaryota</taxon>
        <taxon>Metazoa</taxon>
        <taxon>Ecdysozoa</taxon>
        <taxon>Arthropoda</taxon>
        <taxon>Hexapoda</taxon>
        <taxon>Insecta</taxon>
        <taxon>Pterygota</taxon>
        <taxon>Neoptera</taxon>
        <taxon>Paraneoptera</taxon>
        <taxon>Hemiptera</taxon>
        <taxon>Heteroptera</taxon>
        <taxon>Panheteroptera</taxon>
        <taxon>Cimicomorpha</taxon>
        <taxon>Miridae</taxon>
        <taxon>Mirini</taxon>
        <taxon>Lygus</taxon>
    </lineage>
</organism>
<sequence>MKSNSNLFVHIKQYHDDVTLKNFKRALDAKREEFSLAYPERARKTRCRRLVTNRIRTENGRFQKGIPWKMIPDFNGEPHLAERFITLSESLITKCMKLDEDDFMNTYLRQSIICKVKGPAAEILGTQPINSWAELKADPLDNFSDRRDVWTLCQEIALMKQRHNEDGFQFYERLNKTLGLAIAYLKCREELALMKCTICSTVWTRVPTL</sequence>
<dbReference type="AlphaFoldDB" id="A0A146LWZ6"/>
<reference evidence="1" key="1">
    <citation type="journal article" date="2016" name="Gigascience">
        <title>De novo construction of an expanded transcriptome assembly for the western tarnished plant bug, Lygus hesperus.</title>
        <authorList>
            <person name="Tassone E.E."/>
            <person name="Geib S.M."/>
            <person name="Hall B."/>
            <person name="Fabrick J.A."/>
            <person name="Brent C.S."/>
            <person name="Hull J.J."/>
        </authorList>
    </citation>
    <scope>NUCLEOTIDE SEQUENCE</scope>
</reference>